<gene>
    <name evidence="1" type="ORF">PHISCL_11153</name>
</gene>
<feature type="non-terminal residue" evidence="1">
    <location>
        <position position="61"/>
    </location>
</feature>
<feature type="non-terminal residue" evidence="1">
    <location>
        <position position="1"/>
    </location>
</feature>
<dbReference type="EMBL" id="MVGC01004285">
    <property type="protein sequence ID" value="RJE16510.1"/>
    <property type="molecule type" value="Genomic_DNA"/>
</dbReference>
<dbReference type="AlphaFoldDB" id="A0A3A2Z185"/>
<name>A0A3A2Z185_9EURO</name>
<organism evidence="1 2">
    <name type="scientific">Aspergillus sclerotialis</name>
    <dbReference type="NCBI Taxonomy" id="2070753"/>
    <lineage>
        <taxon>Eukaryota</taxon>
        <taxon>Fungi</taxon>
        <taxon>Dikarya</taxon>
        <taxon>Ascomycota</taxon>
        <taxon>Pezizomycotina</taxon>
        <taxon>Eurotiomycetes</taxon>
        <taxon>Eurotiomycetidae</taxon>
        <taxon>Eurotiales</taxon>
        <taxon>Aspergillaceae</taxon>
        <taxon>Aspergillus</taxon>
        <taxon>Aspergillus subgen. Polypaecilum</taxon>
    </lineage>
</organism>
<protein>
    <submittedName>
        <fullName evidence="1">Uncharacterized protein</fullName>
    </submittedName>
</protein>
<comment type="caution">
    <text evidence="1">The sequence shown here is derived from an EMBL/GenBank/DDBJ whole genome shotgun (WGS) entry which is preliminary data.</text>
</comment>
<evidence type="ECO:0000313" key="2">
    <source>
        <dbReference type="Proteomes" id="UP000266188"/>
    </source>
</evidence>
<accession>A0A3A2Z185</accession>
<evidence type="ECO:0000313" key="1">
    <source>
        <dbReference type="EMBL" id="RJE16510.1"/>
    </source>
</evidence>
<dbReference type="Proteomes" id="UP000266188">
    <property type="component" value="Unassembled WGS sequence"/>
</dbReference>
<reference evidence="2" key="1">
    <citation type="submission" date="2017-02" db="EMBL/GenBank/DDBJ databases">
        <authorList>
            <person name="Tafer H."/>
            <person name="Lopandic K."/>
        </authorList>
    </citation>
    <scope>NUCLEOTIDE SEQUENCE [LARGE SCALE GENOMIC DNA]</scope>
    <source>
        <strain evidence="2">CBS 366.77</strain>
    </source>
</reference>
<sequence length="61" mass="6626">RRGERSDFLRRYGRGAPFQAASRLSDGATWDAGSGPRPQYVAGRPLQLAYVEGGCNLLCVV</sequence>
<keyword evidence="2" id="KW-1185">Reference proteome</keyword>
<proteinExistence type="predicted"/>